<reference evidence="1" key="1">
    <citation type="submission" date="2020-08" db="EMBL/GenBank/DDBJ databases">
        <title>Genome sequencing and assembly of the red palm weevil Rhynchophorus ferrugineus.</title>
        <authorList>
            <person name="Dias G.B."/>
            <person name="Bergman C.M."/>
            <person name="Manee M."/>
        </authorList>
    </citation>
    <scope>NUCLEOTIDE SEQUENCE</scope>
    <source>
        <strain evidence="1">AA-2017</strain>
        <tissue evidence="1">Whole larva</tissue>
    </source>
</reference>
<feature type="non-terminal residue" evidence="1">
    <location>
        <position position="1"/>
    </location>
</feature>
<dbReference type="SUPFAM" id="SSF56935">
    <property type="entry name" value="Porins"/>
    <property type="match status" value="1"/>
</dbReference>
<dbReference type="Proteomes" id="UP000625711">
    <property type="component" value="Unassembled WGS sequence"/>
</dbReference>
<dbReference type="AlphaFoldDB" id="A0A834MFM1"/>
<accession>A0A834MFM1</accession>
<evidence type="ECO:0008006" key="3">
    <source>
        <dbReference type="Google" id="ProtNLM"/>
    </source>
</evidence>
<organism evidence="1 2">
    <name type="scientific">Rhynchophorus ferrugineus</name>
    <name type="common">Red palm weevil</name>
    <name type="synonym">Curculio ferrugineus</name>
    <dbReference type="NCBI Taxonomy" id="354439"/>
    <lineage>
        <taxon>Eukaryota</taxon>
        <taxon>Metazoa</taxon>
        <taxon>Ecdysozoa</taxon>
        <taxon>Arthropoda</taxon>
        <taxon>Hexapoda</taxon>
        <taxon>Insecta</taxon>
        <taxon>Pterygota</taxon>
        <taxon>Neoptera</taxon>
        <taxon>Endopterygota</taxon>
        <taxon>Coleoptera</taxon>
        <taxon>Polyphaga</taxon>
        <taxon>Cucujiformia</taxon>
        <taxon>Curculionidae</taxon>
        <taxon>Dryophthorinae</taxon>
        <taxon>Rhynchophorus</taxon>
    </lineage>
</organism>
<evidence type="ECO:0000313" key="2">
    <source>
        <dbReference type="Proteomes" id="UP000625711"/>
    </source>
</evidence>
<name>A0A834MFM1_RHYFE</name>
<protein>
    <recommendedName>
        <fullName evidence="3">TonB-dependent receptor</fullName>
    </recommendedName>
</protein>
<proteinExistence type="predicted"/>
<dbReference type="EMBL" id="JAACXV010006061">
    <property type="protein sequence ID" value="KAF7276569.1"/>
    <property type="molecule type" value="Genomic_DNA"/>
</dbReference>
<keyword evidence="2" id="KW-1185">Reference proteome</keyword>
<evidence type="ECO:0000313" key="1">
    <source>
        <dbReference type="EMBL" id="KAF7276569.1"/>
    </source>
</evidence>
<gene>
    <name evidence="1" type="ORF">GWI33_010075</name>
</gene>
<comment type="caution">
    <text evidence="1">The sequence shown here is derived from an EMBL/GenBank/DDBJ whole genome shotgun (WGS) entry which is preliminary data.</text>
</comment>
<sequence length="295" mass="34400">TGWNRYYARNAFNLALQDGINALSYNETRTGINDDWTYSGTYLTSNVARTELDTPFTDETVFGLSGRQPWFDWQLKYVNRQDEDQIRKTTMSLSPTVFEYTNEGTGKADTYSLTLQTNRPVNFFNTVNQFYFAANYTDVTRNYDNYDDSLYNEDLYVLYDGDVIRYIDKPADNFNQPWTLRFGWNTQFEKIPLKINQLLRYQGSYDSMISSTIPSAERFEHNGEVVDTRYDPTRVKAAFAWDVQLNYDLKLAKDYMATLGLTVNNVTNQKNNYASGSTIYSEIGRQFLAEVRFKF</sequence>